<sequence length="76" mass="8683">MAAAVAAEYTKEELPSSLDATAEPPALFDGTTRLYISYTCPYAQRTWIARNYKVNNSFVNLPSHFIIFIYSIWPKF</sequence>
<dbReference type="Proteomes" id="UP001418222">
    <property type="component" value="Unassembled WGS sequence"/>
</dbReference>
<accession>A0AAP0ASH1</accession>
<keyword evidence="2" id="KW-1185">Reference proteome</keyword>
<evidence type="ECO:0000313" key="1">
    <source>
        <dbReference type="EMBL" id="KAK8913709.1"/>
    </source>
</evidence>
<proteinExistence type="predicted"/>
<protein>
    <submittedName>
        <fullName evidence="1">Glutathione S-transferase L3</fullName>
    </submittedName>
</protein>
<dbReference type="EMBL" id="JBBWWQ010000021">
    <property type="protein sequence ID" value="KAK8913709.1"/>
    <property type="molecule type" value="Genomic_DNA"/>
</dbReference>
<gene>
    <name evidence="1" type="primary">GSTL3</name>
    <name evidence="1" type="ORF">KSP39_PZI024120</name>
</gene>
<dbReference type="AlphaFoldDB" id="A0AAP0ASH1"/>
<dbReference type="Gene3D" id="3.40.30.10">
    <property type="entry name" value="Glutaredoxin"/>
    <property type="match status" value="1"/>
</dbReference>
<name>A0AAP0ASH1_9ASPA</name>
<dbReference type="InterPro" id="IPR044629">
    <property type="entry name" value="GSTL1/2/3"/>
</dbReference>
<organism evidence="1 2">
    <name type="scientific">Platanthera zijinensis</name>
    <dbReference type="NCBI Taxonomy" id="2320716"/>
    <lineage>
        <taxon>Eukaryota</taxon>
        <taxon>Viridiplantae</taxon>
        <taxon>Streptophyta</taxon>
        <taxon>Embryophyta</taxon>
        <taxon>Tracheophyta</taxon>
        <taxon>Spermatophyta</taxon>
        <taxon>Magnoliopsida</taxon>
        <taxon>Liliopsida</taxon>
        <taxon>Asparagales</taxon>
        <taxon>Orchidaceae</taxon>
        <taxon>Orchidoideae</taxon>
        <taxon>Orchideae</taxon>
        <taxon>Orchidinae</taxon>
        <taxon>Platanthera</taxon>
    </lineage>
</organism>
<reference evidence="1 2" key="1">
    <citation type="journal article" date="2022" name="Nat. Plants">
        <title>Genomes of leafy and leafless Platanthera orchids illuminate the evolution of mycoheterotrophy.</title>
        <authorList>
            <person name="Li M.H."/>
            <person name="Liu K.W."/>
            <person name="Li Z."/>
            <person name="Lu H.C."/>
            <person name="Ye Q.L."/>
            <person name="Zhang D."/>
            <person name="Wang J.Y."/>
            <person name="Li Y.F."/>
            <person name="Zhong Z.M."/>
            <person name="Liu X."/>
            <person name="Yu X."/>
            <person name="Liu D.K."/>
            <person name="Tu X.D."/>
            <person name="Liu B."/>
            <person name="Hao Y."/>
            <person name="Liao X.Y."/>
            <person name="Jiang Y.T."/>
            <person name="Sun W.H."/>
            <person name="Chen J."/>
            <person name="Chen Y.Q."/>
            <person name="Ai Y."/>
            <person name="Zhai J.W."/>
            <person name="Wu S.S."/>
            <person name="Zhou Z."/>
            <person name="Hsiao Y.Y."/>
            <person name="Wu W.L."/>
            <person name="Chen Y.Y."/>
            <person name="Lin Y.F."/>
            <person name="Hsu J.L."/>
            <person name="Li C.Y."/>
            <person name="Wang Z.W."/>
            <person name="Zhao X."/>
            <person name="Zhong W.Y."/>
            <person name="Ma X.K."/>
            <person name="Ma L."/>
            <person name="Huang J."/>
            <person name="Chen G.Z."/>
            <person name="Huang M.Z."/>
            <person name="Huang L."/>
            <person name="Peng D.H."/>
            <person name="Luo Y.B."/>
            <person name="Zou S.Q."/>
            <person name="Chen S.P."/>
            <person name="Lan S."/>
            <person name="Tsai W.C."/>
            <person name="Van de Peer Y."/>
            <person name="Liu Z.J."/>
        </authorList>
    </citation>
    <scope>NUCLEOTIDE SEQUENCE [LARGE SCALE GENOMIC DNA]</scope>
    <source>
        <strain evidence="1">Lor287</strain>
    </source>
</reference>
<comment type="caution">
    <text evidence="1">The sequence shown here is derived from an EMBL/GenBank/DDBJ whole genome shotgun (WGS) entry which is preliminary data.</text>
</comment>
<evidence type="ECO:0000313" key="2">
    <source>
        <dbReference type="Proteomes" id="UP001418222"/>
    </source>
</evidence>
<dbReference type="PANTHER" id="PTHR44328:SF16">
    <property type="entry name" value="PROTEIN IN2-1 HOMOLOG B"/>
    <property type="match status" value="1"/>
</dbReference>
<dbReference type="GO" id="GO:0004364">
    <property type="term" value="F:glutathione transferase activity"/>
    <property type="evidence" value="ECO:0007669"/>
    <property type="project" value="InterPro"/>
</dbReference>
<dbReference type="PANTHER" id="PTHR44328">
    <property type="entry name" value="GLUTATHIONE S-TRANSFERASE L1"/>
    <property type="match status" value="1"/>
</dbReference>